<evidence type="ECO:0000313" key="1">
    <source>
        <dbReference type="EMBL" id="KAL3650564.1"/>
    </source>
</evidence>
<gene>
    <name evidence="1" type="ORF">CASFOL_006967</name>
</gene>
<protein>
    <submittedName>
        <fullName evidence="1">Uncharacterized protein</fullName>
    </submittedName>
</protein>
<dbReference type="Proteomes" id="UP001632038">
    <property type="component" value="Unassembled WGS sequence"/>
</dbReference>
<organism evidence="1 2">
    <name type="scientific">Castilleja foliolosa</name>
    <dbReference type="NCBI Taxonomy" id="1961234"/>
    <lineage>
        <taxon>Eukaryota</taxon>
        <taxon>Viridiplantae</taxon>
        <taxon>Streptophyta</taxon>
        <taxon>Embryophyta</taxon>
        <taxon>Tracheophyta</taxon>
        <taxon>Spermatophyta</taxon>
        <taxon>Magnoliopsida</taxon>
        <taxon>eudicotyledons</taxon>
        <taxon>Gunneridae</taxon>
        <taxon>Pentapetalae</taxon>
        <taxon>asterids</taxon>
        <taxon>lamiids</taxon>
        <taxon>Lamiales</taxon>
        <taxon>Orobanchaceae</taxon>
        <taxon>Pedicularideae</taxon>
        <taxon>Castillejinae</taxon>
        <taxon>Castilleja</taxon>
    </lineage>
</organism>
<proteinExistence type="predicted"/>
<keyword evidence="2" id="KW-1185">Reference proteome</keyword>
<dbReference type="AlphaFoldDB" id="A0ABD3E8T3"/>
<dbReference type="EMBL" id="JAVIJP010000007">
    <property type="protein sequence ID" value="KAL3650564.1"/>
    <property type="molecule type" value="Genomic_DNA"/>
</dbReference>
<reference evidence="2" key="1">
    <citation type="journal article" date="2024" name="IScience">
        <title>Strigolactones Initiate the Formation of Haustorium-like Structures in Castilleja.</title>
        <authorList>
            <person name="Buerger M."/>
            <person name="Peterson D."/>
            <person name="Chory J."/>
        </authorList>
    </citation>
    <scope>NUCLEOTIDE SEQUENCE [LARGE SCALE GENOMIC DNA]</scope>
</reference>
<name>A0ABD3E8T3_9LAMI</name>
<accession>A0ABD3E8T3</accession>
<sequence>MVIRGSPHWCRGRMVWSSLVDYALCHIVPQICR</sequence>
<evidence type="ECO:0000313" key="2">
    <source>
        <dbReference type="Proteomes" id="UP001632038"/>
    </source>
</evidence>
<comment type="caution">
    <text evidence="1">The sequence shown here is derived from an EMBL/GenBank/DDBJ whole genome shotgun (WGS) entry which is preliminary data.</text>
</comment>